<reference evidence="2" key="2">
    <citation type="submission" date="2015-01" db="EMBL/GenBank/DDBJ databases">
        <title>Evolutionary Origins and Diversification of the Mycorrhizal Mutualists.</title>
        <authorList>
            <consortium name="DOE Joint Genome Institute"/>
            <consortium name="Mycorrhizal Genomics Consortium"/>
            <person name="Kohler A."/>
            <person name="Kuo A."/>
            <person name="Nagy L.G."/>
            <person name="Floudas D."/>
            <person name="Copeland A."/>
            <person name="Barry K.W."/>
            <person name="Cichocki N."/>
            <person name="Veneault-Fourrey C."/>
            <person name="LaButti K."/>
            <person name="Lindquist E.A."/>
            <person name="Lipzen A."/>
            <person name="Lundell T."/>
            <person name="Morin E."/>
            <person name="Murat C."/>
            <person name="Riley R."/>
            <person name="Ohm R."/>
            <person name="Sun H."/>
            <person name="Tunlid A."/>
            <person name="Henrissat B."/>
            <person name="Grigoriev I.V."/>
            <person name="Hibbett D.S."/>
            <person name="Martin F."/>
        </authorList>
    </citation>
    <scope>NUCLEOTIDE SEQUENCE [LARGE SCALE GENOMIC DNA]</scope>
    <source>
        <strain evidence="2">F 1598</strain>
    </source>
</reference>
<dbReference type="HOGENOM" id="CLU_3069482_0_0_1"/>
<gene>
    <name evidence="1" type="ORF">PILCRDRAFT_812320</name>
</gene>
<proteinExistence type="predicted"/>
<accession>A0A0C3G2I4</accession>
<dbReference type="InParanoid" id="A0A0C3G2I4"/>
<dbReference type="EMBL" id="KN832973">
    <property type="protein sequence ID" value="KIM90565.1"/>
    <property type="molecule type" value="Genomic_DNA"/>
</dbReference>
<evidence type="ECO:0000313" key="2">
    <source>
        <dbReference type="Proteomes" id="UP000054166"/>
    </source>
</evidence>
<protein>
    <submittedName>
        <fullName evidence="1">Uncharacterized protein</fullName>
    </submittedName>
</protein>
<name>A0A0C3G2I4_PILCF</name>
<organism evidence="1 2">
    <name type="scientific">Piloderma croceum (strain F 1598)</name>
    <dbReference type="NCBI Taxonomy" id="765440"/>
    <lineage>
        <taxon>Eukaryota</taxon>
        <taxon>Fungi</taxon>
        <taxon>Dikarya</taxon>
        <taxon>Basidiomycota</taxon>
        <taxon>Agaricomycotina</taxon>
        <taxon>Agaricomycetes</taxon>
        <taxon>Agaricomycetidae</taxon>
        <taxon>Atheliales</taxon>
        <taxon>Atheliaceae</taxon>
        <taxon>Piloderma</taxon>
    </lineage>
</organism>
<keyword evidence="2" id="KW-1185">Reference proteome</keyword>
<dbReference type="Proteomes" id="UP000054166">
    <property type="component" value="Unassembled WGS sequence"/>
</dbReference>
<dbReference type="AlphaFoldDB" id="A0A0C3G2I4"/>
<evidence type="ECO:0000313" key="1">
    <source>
        <dbReference type="EMBL" id="KIM90565.1"/>
    </source>
</evidence>
<sequence>MADSSLSQTLALDHKSVLVSAKLSLSTRRGYVRSAEQLIRVNPLPPGTSPERL</sequence>
<reference evidence="1 2" key="1">
    <citation type="submission" date="2014-04" db="EMBL/GenBank/DDBJ databases">
        <authorList>
            <consortium name="DOE Joint Genome Institute"/>
            <person name="Kuo A."/>
            <person name="Tarkka M."/>
            <person name="Buscot F."/>
            <person name="Kohler A."/>
            <person name="Nagy L.G."/>
            <person name="Floudas D."/>
            <person name="Copeland A."/>
            <person name="Barry K.W."/>
            <person name="Cichocki N."/>
            <person name="Veneault-Fourrey C."/>
            <person name="LaButti K."/>
            <person name="Lindquist E.A."/>
            <person name="Lipzen A."/>
            <person name="Lundell T."/>
            <person name="Morin E."/>
            <person name="Murat C."/>
            <person name="Sun H."/>
            <person name="Tunlid A."/>
            <person name="Henrissat B."/>
            <person name="Grigoriev I.V."/>
            <person name="Hibbett D.S."/>
            <person name="Martin F."/>
            <person name="Nordberg H.P."/>
            <person name="Cantor M.N."/>
            <person name="Hua S.X."/>
        </authorList>
    </citation>
    <scope>NUCLEOTIDE SEQUENCE [LARGE SCALE GENOMIC DNA]</scope>
    <source>
        <strain evidence="1 2">F 1598</strain>
    </source>
</reference>